<dbReference type="GO" id="GO:0007098">
    <property type="term" value="P:centrosome cycle"/>
    <property type="evidence" value="ECO:0007669"/>
    <property type="project" value="TreeGrafter"/>
</dbReference>
<reference evidence="5" key="1">
    <citation type="submission" date="2011-02" db="EMBL/GenBank/DDBJ databases">
        <title>The Genome Sequence of Capsaspora owczarzaki ATCC 30864.</title>
        <authorList>
            <person name="Russ C."/>
            <person name="Cuomo C."/>
            <person name="Burger G."/>
            <person name="Gray M.W."/>
            <person name="Holland P.W.H."/>
            <person name="King N."/>
            <person name="Lang F.B.F."/>
            <person name="Roger A.J."/>
            <person name="Ruiz-Trillo I."/>
            <person name="Young S.K."/>
            <person name="Zeng Q."/>
            <person name="Gargeya S."/>
            <person name="Alvarado L."/>
            <person name="Berlin A."/>
            <person name="Chapman S.B."/>
            <person name="Chen Z."/>
            <person name="Freedman E."/>
            <person name="Gellesch M."/>
            <person name="Goldberg J."/>
            <person name="Griggs A."/>
            <person name="Gujja S."/>
            <person name="Heilman E."/>
            <person name="Heiman D."/>
            <person name="Howarth C."/>
            <person name="Mehta T."/>
            <person name="Neiman D."/>
            <person name="Pearson M."/>
            <person name="Roberts A."/>
            <person name="Saif S."/>
            <person name="Shea T."/>
            <person name="Shenoy N."/>
            <person name="Sisk P."/>
            <person name="Stolte C."/>
            <person name="Sykes S."/>
            <person name="White J."/>
            <person name="Yandava C."/>
            <person name="Haas B."/>
            <person name="Nusbaum C."/>
            <person name="Birren B."/>
        </authorList>
    </citation>
    <scope>NUCLEOTIDE SEQUENCE</scope>
    <source>
        <strain evidence="5">ATCC 30864</strain>
    </source>
</reference>
<evidence type="ECO:0000313" key="4">
    <source>
        <dbReference type="EMBL" id="KJE88945.1"/>
    </source>
</evidence>
<dbReference type="Gene3D" id="2.30.42.10">
    <property type="match status" value="1"/>
</dbReference>
<dbReference type="PROSITE" id="PS50106">
    <property type="entry name" value="PDZ"/>
    <property type="match status" value="1"/>
</dbReference>
<evidence type="ECO:0000256" key="1">
    <source>
        <dbReference type="SAM" id="MobiDB-lite"/>
    </source>
</evidence>
<feature type="region of interest" description="Disordered" evidence="1">
    <location>
        <begin position="482"/>
        <end position="682"/>
    </location>
</feature>
<feature type="compositionally biased region" description="Low complexity" evidence="1">
    <location>
        <begin position="612"/>
        <end position="631"/>
    </location>
</feature>
<feature type="compositionally biased region" description="Low complexity" evidence="1">
    <location>
        <begin position="12"/>
        <end position="34"/>
    </location>
</feature>
<accession>A0A0D2WH92</accession>
<evidence type="ECO:0008006" key="6">
    <source>
        <dbReference type="Google" id="ProtNLM"/>
    </source>
</evidence>
<feature type="compositionally biased region" description="Polar residues" evidence="1">
    <location>
        <begin position="641"/>
        <end position="682"/>
    </location>
</feature>
<dbReference type="PROSITE" id="PS51745">
    <property type="entry name" value="PB1"/>
    <property type="match status" value="1"/>
</dbReference>
<dbReference type="eggNOG" id="KOG3606">
    <property type="taxonomic scope" value="Eukaryota"/>
</dbReference>
<feature type="compositionally biased region" description="Low complexity" evidence="1">
    <location>
        <begin position="392"/>
        <end position="407"/>
    </location>
</feature>
<evidence type="ECO:0000259" key="3">
    <source>
        <dbReference type="PROSITE" id="PS51745"/>
    </source>
</evidence>
<feature type="compositionally biased region" description="Polar residues" evidence="1">
    <location>
        <begin position="557"/>
        <end position="597"/>
    </location>
</feature>
<feature type="region of interest" description="Disordered" evidence="1">
    <location>
        <begin position="439"/>
        <end position="458"/>
    </location>
</feature>
<feature type="domain" description="PB1" evidence="3">
    <location>
        <begin position="67"/>
        <end position="160"/>
    </location>
</feature>
<dbReference type="SMART" id="SM00228">
    <property type="entry name" value="PDZ"/>
    <property type="match status" value="1"/>
</dbReference>
<evidence type="ECO:0000259" key="2">
    <source>
        <dbReference type="PROSITE" id="PS50106"/>
    </source>
</evidence>
<dbReference type="Gene3D" id="3.10.20.90">
    <property type="entry name" value="Phosphatidylinositol 3-kinase Catalytic Subunit, Chain A, domain 1"/>
    <property type="match status" value="1"/>
</dbReference>
<name>A0A0D2WH92_CAPO3</name>
<dbReference type="PANTHER" id="PTHR14102">
    <property type="entry name" value="PAR-6-RELATED"/>
    <property type="match status" value="1"/>
</dbReference>
<feature type="compositionally biased region" description="Basic and acidic residues" evidence="1">
    <location>
        <begin position="544"/>
        <end position="556"/>
    </location>
</feature>
<feature type="domain" description="PDZ" evidence="2">
    <location>
        <begin position="202"/>
        <end position="288"/>
    </location>
</feature>
<sequence length="696" mass="72772">MSNSGSAGGSLSGSEANLAGTPSRGMSRSSSAAVAATSASPMQASAAAPYALSMAAPSKDSSAASSLLHVKSKYEQDTRRFPMDPRSLLVWKDFYWIVRKTHNIKEDDAFVWDAAGQAIPAFAIYFQDPEGAYIEIATEEMLKEAARVSKPCLKLLVAPRKVPGTKKRAPSSVRAVERVSISSPRQLRVTSGASATVSSYKTIELDKAADGTVGFYVRIGNDERERDTGLFVSRLVLGTPADLSGALQPGDEITSVNGVDVTQLDMDSIGVVMRRVTRLQLVIVREAPLIAVMSPNTKSTDAELVHSGPDVEGWTSSGNISMGVSQQGPPAAKIAQAATRLQSTLRANEDADISPTVVYTNNMGAARTPTGTPARPVAGGEPLRALSTEELATSQSSSRGASTLASSTNLATSNGSIQALQEANAAALNAALSAHNASMSTSGAAPKRAAPSVPPANGVQSLPAIRITAHQPETNVALADVDEEHDDEQPATAPKTHVDLEEPAAPQPEEEVVHEIEEVEDEIEEIIEQVDETVGDEAPAAEQHPLDTERAEEVQHDQANGEPNSADAQDHPSAQSIVASPVSANVASQAQTLSSPVATPKRTPVKGSLDDSSSPRSGSRPSSQNNSRPVSMFVTRPASRPVSTIMASDSAVSLPATSGQNGSGAQTPTSLRNSTLTDSSSALPAEPVKFNFLLNW</sequence>
<dbReference type="InterPro" id="IPR036034">
    <property type="entry name" value="PDZ_sf"/>
</dbReference>
<dbReference type="CDD" id="cd06718">
    <property type="entry name" value="PDZ_Par6-like"/>
    <property type="match status" value="1"/>
</dbReference>
<feature type="region of interest" description="Disordered" evidence="1">
    <location>
        <begin position="1"/>
        <end position="34"/>
    </location>
</feature>
<dbReference type="SUPFAM" id="SSF54277">
    <property type="entry name" value="CAD &amp; PB1 domains"/>
    <property type="match status" value="1"/>
</dbReference>
<dbReference type="InParanoid" id="A0A0D2WH92"/>
<protein>
    <recommendedName>
        <fullName evidence="6">PDZ domain-containing protein</fullName>
    </recommendedName>
</protein>
<dbReference type="SUPFAM" id="SSF50156">
    <property type="entry name" value="PDZ domain-like"/>
    <property type="match status" value="1"/>
</dbReference>
<dbReference type="Pfam" id="PF00595">
    <property type="entry name" value="PDZ"/>
    <property type="match status" value="1"/>
</dbReference>
<dbReference type="STRING" id="595528.A0A0D2WH92"/>
<gene>
    <name evidence="4" type="ORF">CAOG_008417</name>
</gene>
<dbReference type="InterPro" id="IPR001478">
    <property type="entry name" value="PDZ"/>
</dbReference>
<dbReference type="RefSeq" id="XP_011269988.1">
    <property type="nucleotide sequence ID" value="XM_011271686.1"/>
</dbReference>
<dbReference type="PhylomeDB" id="A0A0D2WH92"/>
<dbReference type="PANTHER" id="PTHR14102:SF11">
    <property type="entry name" value="LD29223P"/>
    <property type="match status" value="1"/>
</dbReference>
<evidence type="ECO:0000313" key="5">
    <source>
        <dbReference type="Proteomes" id="UP000008743"/>
    </source>
</evidence>
<dbReference type="OrthoDB" id="5868434at2759"/>
<dbReference type="Proteomes" id="UP000008743">
    <property type="component" value="Unassembled WGS sequence"/>
</dbReference>
<keyword evidence="5" id="KW-1185">Reference proteome</keyword>
<feature type="compositionally biased region" description="Gly residues" evidence="1">
    <location>
        <begin position="1"/>
        <end position="11"/>
    </location>
</feature>
<dbReference type="AlphaFoldDB" id="A0A0D2WH92"/>
<dbReference type="EMBL" id="KE346360">
    <property type="protein sequence ID" value="KJE88945.1"/>
    <property type="molecule type" value="Genomic_DNA"/>
</dbReference>
<dbReference type="InterPro" id="IPR053793">
    <property type="entry name" value="PB1-like"/>
</dbReference>
<organism evidence="4 5">
    <name type="scientific">Capsaspora owczarzaki (strain ATCC 30864)</name>
    <dbReference type="NCBI Taxonomy" id="595528"/>
    <lineage>
        <taxon>Eukaryota</taxon>
        <taxon>Filasterea</taxon>
        <taxon>Capsaspora</taxon>
    </lineage>
</organism>
<proteinExistence type="predicted"/>
<feature type="region of interest" description="Disordered" evidence="1">
    <location>
        <begin position="388"/>
        <end position="407"/>
    </location>
</feature>
<dbReference type="CDD" id="cd05992">
    <property type="entry name" value="PB1"/>
    <property type="match status" value="1"/>
</dbReference>
<feature type="compositionally biased region" description="Acidic residues" evidence="1">
    <location>
        <begin position="517"/>
        <end position="535"/>
    </location>
</feature>
<dbReference type="InterPro" id="IPR051741">
    <property type="entry name" value="PAR6_homolog"/>
</dbReference>